<dbReference type="Gene3D" id="1.10.150.50">
    <property type="entry name" value="Transcription Factor, Ets-1"/>
    <property type="match status" value="1"/>
</dbReference>
<proteinExistence type="predicted"/>
<dbReference type="Gene3D" id="3.30.950.30">
    <property type="entry name" value="Schlafen, AAA domain"/>
    <property type="match status" value="1"/>
</dbReference>
<protein>
    <recommendedName>
        <fullName evidence="1">SAM domain-containing protein</fullName>
    </recommendedName>
</protein>
<dbReference type="PROSITE" id="PS50105">
    <property type="entry name" value="SAM_DOMAIN"/>
    <property type="match status" value="1"/>
</dbReference>
<dbReference type="PANTHER" id="PTHR16155:SF20">
    <property type="entry name" value="STERILE ALPHA MOTIF DOMAIN-CONTAINING PROTEIN 9-LIKE"/>
    <property type="match status" value="1"/>
</dbReference>
<gene>
    <name evidence="2" type="ORF">Q8A67_001284</name>
</gene>
<dbReference type="GO" id="GO:0005737">
    <property type="term" value="C:cytoplasm"/>
    <property type="evidence" value="ECO:0007669"/>
    <property type="project" value="TreeGrafter"/>
</dbReference>
<keyword evidence="3" id="KW-1185">Reference proteome</keyword>
<feature type="domain" description="SAM" evidence="1">
    <location>
        <begin position="14"/>
        <end position="78"/>
    </location>
</feature>
<dbReference type="InterPro" id="IPR001660">
    <property type="entry name" value="SAM"/>
</dbReference>
<evidence type="ECO:0000259" key="1">
    <source>
        <dbReference type="PROSITE" id="PS50105"/>
    </source>
</evidence>
<sequence length="1468" mass="168692">MAVSSELPVDIKEWSKDHVRQWMLEIKVDEEDAEILYKERITGSVLLILEETDLSCFQGLSFSAKKLIVHNIGLLKQRTQQQNNAVTQSYSLKPYPFSRFNAAHRYKENSRLDVTETGPIDLIQPCHEFKAFINTTEDNRMKKYTYEVIRFGAACMNSRTNGTIHFGVADDPHGQILGISVQNTDEFDVQQSHAIEKHFKLERSVQIAKRCIKPPRFVEVLKADMTSAGKSVIEVDIEPSSIVCDECYFNTYNVDKNEDVMQEPTAGEKKKNDGKSFFIRDSSSSKNLIACDSVKAYEKYIKDMQRLSLLRKDAEEKHLSVVKNSVQGSKLCEMITGGTQSLDKSHFTWYIVVANKSHPVQLENLSFLLHMDLVAVLDFDPESAERGLIKLFEDRKTNVHLPAQYKITGAVEDIANKLKLTKNTSWVFCNGGINEENPSDADKWSIEKGSSVRDVVSFLCRKDVLPHKTFLTIFLLLSQVSDEKDPLLETFNMFLQELKGGNQILCISDNKMSYDYWKDLIKGRYGVEISKRCIYELSFAEVNGTVLSLWSENRKSSRFLPCGGGSNVVLSKKTEDSLETLSILCVNQCDGGNEDKQHHEEKFYRGGKVSWWNFYFSEQPGSMPFIKRDKLDYIINFIIPDICHQKRVCEFFSILHLPGCGGTTLAMHVLWTLKEKFRCAVLKDTTDDYTAAAKQVVQLLTYETKEQPTQLPVLLMIDDFQDISDVKKLQLQIEEECLNQNIFSTYPQVIIVNCMRAESSEQIDDGVFIGNNLSKKEQELFEEKLKEFKRTNTNTKTFYGFMILKNNFSFDYIQGIVKNTLKGFNFQDKHAQLFAVLVLLHVYSKNALLSVSTCEEFLGLQTKAYFEPCKLEDGFERFSTLLTRCIVNFKISFEGVTVIHPSIAQCCLKELSASHGVKKADIANLLLTTDLFYEYALGKQKLVHDVHNMLVKRQYLAQAEDSLFSPLIQDIMKETPGLEEIVLHNAAKCYSKNAVIFQLLARYYYIKKYDFTMAMRWAKKAKDHSKDNSYMCDTVSQVLVRELKHAVHKDRDDPIKPESLDKYLTFARSAGEACKETQQTANKEAMTRLQRQKDYSTFNTAGHLGELQTAAIVIQILQKTPLFNCLGEVLSGKIAFEHLPWKNSDLMQYYHVLQKHKSYLIQFKSTMKKHFHFLDLFLGNLVPFFAEKDKQKELTRPKVSRYFQLYTDLFCKINWSEQAKIEQTYQCLEWNKGDSYIGLLEYLYERDSASTLEEIIQQYKFILDKGKWKEPRHLIDTVNFIYANVILANINPESQYIMPYQDLRQLLLQIINCPTPFSEILPLHYITVLLLRQDEDCALQDFVSQMKLSYLKDLKPVSNGKRAAVHFYLGKDEGYGGLISQRDINRSLGSEQDIATKWDDEKIWKQVRDSEKLTRVSGKICNGFISAGNVKVEPLFKSQLHKAFGTRVTFFIGFSMDGPVALDIDFES</sequence>
<evidence type="ECO:0000313" key="3">
    <source>
        <dbReference type="Proteomes" id="UP001187343"/>
    </source>
</evidence>
<dbReference type="InterPro" id="IPR038461">
    <property type="entry name" value="Schlafen_AlbA_2_dom_sf"/>
</dbReference>
<dbReference type="PANTHER" id="PTHR16155">
    <property type="entry name" value="DED DOMAIN-CONTAINING PROTEIN"/>
    <property type="match status" value="1"/>
</dbReference>
<organism evidence="2 3">
    <name type="scientific">Cirrhinus molitorella</name>
    <name type="common">mud carp</name>
    <dbReference type="NCBI Taxonomy" id="172907"/>
    <lineage>
        <taxon>Eukaryota</taxon>
        <taxon>Metazoa</taxon>
        <taxon>Chordata</taxon>
        <taxon>Craniata</taxon>
        <taxon>Vertebrata</taxon>
        <taxon>Euteleostomi</taxon>
        <taxon>Actinopterygii</taxon>
        <taxon>Neopterygii</taxon>
        <taxon>Teleostei</taxon>
        <taxon>Ostariophysi</taxon>
        <taxon>Cypriniformes</taxon>
        <taxon>Cyprinidae</taxon>
        <taxon>Labeoninae</taxon>
        <taxon>Labeonini</taxon>
        <taxon>Cirrhinus</taxon>
    </lineage>
</organism>
<dbReference type="InterPro" id="IPR013761">
    <property type="entry name" value="SAM/pointed_sf"/>
</dbReference>
<name>A0AA88QLS9_9TELE</name>
<accession>A0AA88QLS9</accession>
<evidence type="ECO:0000313" key="2">
    <source>
        <dbReference type="EMBL" id="KAK2916910.1"/>
    </source>
</evidence>
<reference evidence="2" key="1">
    <citation type="submission" date="2023-08" db="EMBL/GenBank/DDBJ databases">
        <title>Chromosome-level Genome Assembly of mud carp (Cirrhinus molitorella).</title>
        <authorList>
            <person name="Liu H."/>
        </authorList>
    </citation>
    <scope>NUCLEOTIDE SEQUENCE</scope>
    <source>
        <strain evidence="2">Prfri</strain>
        <tissue evidence="2">Muscle</tissue>
    </source>
</reference>
<comment type="caution">
    <text evidence="2">The sequence shown here is derived from an EMBL/GenBank/DDBJ whole genome shotgun (WGS) entry which is preliminary data.</text>
</comment>
<dbReference type="EMBL" id="JAUYZG010000001">
    <property type="protein sequence ID" value="KAK2916910.1"/>
    <property type="molecule type" value="Genomic_DNA"/>
</dbReference>
<dbReference type="SUPFAM" id="SSF47769">
    <property type="entry name" value="SAM/Pointed domain"/>
    <property type="match status" value="1"/>
</dbReference>
<dbReference type="Proteomes" id="UP001187343">
    <property type="component" value="Unassembled WGS sequence"/>
</dbReference>